<evidence type="ECO:0000313" key="2">
    <source>
        <dbReference type="Proteomes" id="UP001148629"/>
    </source>
</evidence>
<keyword evidence="2" id="KW-1185">Reference proteome</keyword>
<reference evidence="1" key="1">
    <citation type="submission" date="2022-08" db="EMBL/GenBank/DDBJ databases">
        <title>Genome Sequence of Fusarium decemcellulare.</title>
        <authorList>
            <person name="Buettner E."/>
        </authorList>
    </citation>
    <scope>NUCLEOTIDE SEQUENCE</scope>
    <source>
        <strain evidence="1">Babe19</strain>
    </source>
</reference>
<sequence>MEEVGGTAGVSQGSSAKKKLDFAASDMEFENNHQGCDMGASKTELTDLVTTEDIHKQYPNLAEKLEIDPGQSSKDSQLLLGAKVADHIVQALSKINSRSDISLGISKRTGTNLSAMSPAEKSVLVKALLKHANVEYDSFLDPNENSLAPEDAANDNSLSTVKAGHLQVIAQGECHEVLRTYHGEEIKAEPDSDDEDNTMMGGREVDGDASADDDYDMTGFNQARQLMDALSADETDLEDICGKIGIGDWKDLRAPGMVATAPPAKPHQVIGAWWIYQHLKSPLRAAILGDECGIGKTLQIGMALAIHCSLERKAHEQGTRKVITGQRHFKPSIIFCPAAVVCQIFKEFSKWFGGFFKIRVAYGIKSTSPDPSMTPFILASYGGIQVWIDQCAAKHEEPETMCHILLVPYTTAVRRMVTRKKPQVVNQSDLPQVVQEEEDDIDPGLSSSRKCKKGPKGGKVLNRGVYLNISNAQFNWVICDEGHLIKNPNSVSHKLVKMLPREALLIVSATPLLNHLNDIWAYINLMWRHAWPFKYSKASAIGPQTFYNKQAWETIKKGETWEGLNMDRCLGNDTEEDSEEGADSSYALQLKMEYIAFVGDGRGPLFLLNPQLFEAFKGMMKNNANVAQIAIKPLLEMLCLRRGMLSELTLPDGSIVSPGGDIPDMKVRTVELAPHEADLDVIQGLIRQHFDKLLINNVSKYPSHLGHGVVQPQTRLFIDNNVLRTLALLTTHLKFYALTQANFRNVKLLDGLASREVVRGRPTKNTEATENDPVARNLLGKIDSDAHRMADYYGRRLLSIPGAGVDEINSVVLNDRSGGLQWFFYHTRPDGSVPFPTARVHMAQMLCFGSPKLSWTVQRVIELNDQGERVLIYVNHPLTSMILNGLFTCLGVRSLHVRSAHSAHERAKAVRHFNDPKTDVGVLITSLQLGAFGVNYHGACHHGIILEYPHNLPTVMHAVGRLWRLGQNKVVEWDIVYLRHAFDAHLDSRMAQKYAPILVAEGQISPEIEGENRLICTYEIIRMYLGHESNRYPRARVSWDKMDHELVRREGHFYSAVARFLMKNPTHSSEISEENLERIALS</sequence>
<comment type="caution">
    <text evidence="1">The sequence shown here is derived from an EMBL/GenBank/DDBJ whole genome shotgun (WGS) entry which is preliminary data.</text>
</comment>
<name>A0ACC1SN88_9HYPO</name>
<organism evidence="1 2">
    <name type="scientific">Fusarium decemcellulare</name>
    <dbReference type="NCBI Taxonomy" id="57161"/>
    <lineage>
        <taxon>Eukaryota</taxon>
        <taxon>Fungi</taxon>
        <taxon>Dikarya</taxon>
        <taxon>Ascomycota</taxon>
        <taxon>Pezizomycotina</taxon>
        <taxon>Sordariomycetes</taxon>
        <taxon>Hypocreomycetidae</taxon>
        <taxon>Hypocreales</taxon>
        <taxon>Nectriaceae</taxon>
        <taxon>Fusarium</taxon>
        <taxon>Fusarium decemcellulare species complex</taxon>
    </lineage>
</organism>
<dbReference type="Proteomes" id="UP001148629">
    <property type="component" value="Unassembled WGS sequence"/>
</dbReference>
<proteinExistence type="predicted"/>
<gene>
    <name evidence="1" type="ORF">NM208_g3679</name>
</gene>
<evidence type="ECO:0000313" key="1">
    <source>
        <dbReference type="EMBL" id="KAJ3543233.1"/>
    </source>
</evidence>
<accession>A0ACC1SN88</accession>
<dbReference type="EMBL" id="JANRMS010000254">
    <property type="protein sequence ID" value="KAJ3543233.1"/>
    <property type="molecule type" value="Genomic_DNA"/>
</dbReference>
<protein>
    <submittedName>
        <fullName evidence="1">Uncharacterized protein</fullName>
    </submittedName>
</protein>